<proteinExistence type="predicted"/>
<dbReference type="EMBL" id="JARBHB010000014">
    <property type="protein sequence ID" value="KAJ8868288.1"/>
    <property type="molecule type" value="Genomic_DNA"/>
</dbReference>
<comment type="caution">
    <text evidence="1">The sequence shown here is derived from an EMBL/GenBank/DDBJ whole genome shotgun (WGS) entry which is preliminary data.</text>
</comment>
<protein>
    <submittedName>
        <fullName evidence="1">Uncharacterized protein</fullName>
    </submittedName>
</protein>
<gene>
    <name evidence="1" type="ORF">PR048_029804</name>
</gene>
<dbReference type="Proteomes" id="UP001159363">
    <property type="component" value="Chromosome 13"/>
</dbReference>
<organism evidence="1 2">
    <name type="scientific">Dryococelus australis</name>
    <dbReference type="NCBI Taxonomy" id="614101"/>
    <lineage>
        <taxon>Eukaryota</taxon>
        <taxon>Metazoa</taxon>
        <taxon>Ecdysozoa</taxon>
        <taxon>Arthropoda</taxon>
        <taxon>Hexapoda</taxon>
        <taxon>Insecta</taxon>
        <taxon>Pterygota</taxon>
        <taxon>Neoptera</taxon>
        <taxon>Polyneoptera</taxon>
        <taxon>Phasmatodea</taxon>
        <taxon>Verophasmatodea</taxon>
        <taxon>Anareolatae</taxon>
        <taxon>Phasmatidae</taxon>
        <taxon>Eurycanthinae</taxon>
        <taxon>Dryococelus</taxon>
    </lineage>
</organism>
<sequence length="349" mass="38038">MQTLGGILSHGYHACQWWSGDGRAAREGGLPIYWNVSAVECNRGSSPPQRLKKKACQGRGQPLSPAYIAGQGSSPTATLHRYTSVLGWRPWLQLPAIVANTVNRIDSLQCGVTKPFALGGKVTGNVSGFLAFPKTKSVYTRVHWATQVDNGDTVMLKCVVKEDRALTRQKARTLILAQSVREWIRCHEKDCHFMPFPFCLLIYSVVAQWLGRLPPTTAIRARYPAGPLPDPRMWESCWTMPLAGGPSRGTPASPAPAPRRRPIPGPHFMSCPGMKGTYGSWLEIPSLGECCLALGSLPTRGSMAYCYTLSHSIYYCKNSCPQSTLAAAVAERLARSPLTKANRAQSPAG</sequence>
<reference evidence="1 2" key="1">
    <citation type="submission" date="2023-02" db="EMBL/GenBank/DDBJ databases">
        <title>LHISI_Scaffold_Assembly.</title>
        <authorList>
            <person name="Stuart O.P."/>
            <person name="Cleave R."/>
            <person name="Magrath M.J.L."/>
            <person name="Mikheyev A.S."/>
        </authorList>
    </citation>
    <scope>NUCLEOTIDE SEQUENCE [LARGE SCALE GENOMIC DNA]</scope>
    <source>
        <strain evidence="1">Daus_M_001</strain>
        <tissue evidence="1">Leg muscle</tissue>
    </source>
</reference>
<keyword evidence="2" id="KW-1185">Reference proteome</keyword>
<evidence type="ECO:0000313" key="2">
    <source>
        <dbReference type="Proteomes" id="UP001159363"/>
    </source>
</evidence>
<name>A0ABQ9GA37_9NEOP</name>
<accession>A0ABQ9GA37</accession>
<evidence type="ECO:0000313" key="1">
    <source>
        <dbReference type="EMBL" id="KAJ8868288.1"/>
    </source>
</evidence>